<proteinExistence type="inferred from homology"/>
<dbReference type="PIRSF" id="PIRSF000804">
    <property type="entry name" value="DNA_pol_III_b"/>
    <property type="match status" value="1"/>
</dbReference>
<dbReference type="Gene3D" id="3.10.150.10">
    <property type="entry name" value="DNA Polymerase III, subunit A, domain 2"/>
    <property type="match status" value="1"/>
</dbReference>
<dbReference type="InterPro" id="IPR046938">
    <property type="entry name" value="DNA_clamp_sf"/>
</dbReference>
<evidence type="ECO:0000256" key="2">
    <source>
        <dbReference type="ARBA" id="ARBA00010752"/>
    </source>
</evidence>
<dbReference type="GO" id="GO:0009360">
    <property type="term" value="C:DNA polymerase III complex"/>
    <property type="evidence" value="ECO:0007669"/>
    <property type="project" value="InterPro"/>
</dbReference>
<evidence type="ECO:0000259" key="11">
    <source>
        <dbReference type="Pfam" id="PF00712"/>
    </source>
</evidence>
<dbReference type="CDD" id="cd00140">
    <property type="entry name" value="beta_clamp"/>
    <property type="match status" value="1"/>
</dbReference>
<keyword evidence="8 10" id="KW-0239">DNA-directed DNA polymerase</keyword>
<sequence>MKFTVARDTLVELLANVVGAVEKKHTSKILENVLLSVYKDQLRLVGTDLEIELSASVNIQVDREGAITAPARKLLDITKALPSDSFIQVEQDEENSRLLIKGGRSRFELATLPAEDFPELDEIPLEHELVLVESQFKRLLDKTSFCMANQDVRYYLNGLLLDITSGTINTVSTDGHRLALCEFKDDAISVDERSSIIVPRKGALELSRILEASADVNVRVQMSNNHIRVEKDNVRFTSKLIDGKYPDYQAAVPSNSSFSIQLDRMVFRDTLSRVAILSNEKFRGIRLRLSDGLMMLMSNNPEQESAEEEIDINYSGDVFEIGFNVSYVLEAVNHLEGEMIDFSFTSSAASALLSSPEDEGVRYVVMPVRL</sequence>
<dbReference type="InterPro" id="IPR001001">
    <property type="entry name" value="DNA_polIII_beta"/>
</dbReference>
<keyword evidence="9" id="KW-0238">DNA-binding</keyword>
<dbReference type="InterPro" id="IPR022634">
    <property type="entry name" value="DNA_polIII_beta_N"/>
</dbReference>
<dbReference type="GO" id="GO:0006271">
    <property type="term" value="P:DNA strand elongation involved in DNA replication"/>
    <property type="evidence" value="ECO:0007669"/>
    <property type="project" value="TreeGrafter"/>
</dbReference>
<organism evidence="14 15">
    <name type="scientific">Leucothrix arctica</name>
    <dbReference type="NCBI Taxonomy" id="1481894"/>
    <lineage>
        <taxon>Bacteria</taxon>
        <taxon>Pseudomonadati</taxon>
        <taxon>Pseudomonadota</taxon>
        <taxon>Gammaproteobacteria</taxon>
        <taxon>Thiotrichales</taxon>
        <taxon>Thiotrichaceae</taxon>
        <taxon>Leucothrix</taxon>
    </lineage>
</organism>
<dbReference type="PANTHER" id="PTHR30478">
    <property type="entry name" value="DNA POLYMERASE III SUBUNIT BETA"/>
    <property type="match status" value="1"/>
</dbReference>
<dbReference type="GO" id="GO:0005737">
    <property type="term" value="C:cytoplasm"/>
    <property type="evidence" value="ECO:0007669"/>
    <property type="project" value="UniProtKB-SubCell"/>
</dbReference>
<evidence type="ECO:0000256" key="7">
    <source>
        <dbReference type="ARBA" id="ARBA00022705"/>
    </source>
</evidence>
<feature type="domain" description="DNA polymerase III beta sliding clamp N-terminal" evidence="11">
    <location>
        <begin position="1"/>
        <end position="121"/>
    </location>
</feature>
<dbReference type="SMART" id="SM00480">
    <property type="entry name" value="POL3Bc"/>
    <property type="match status" value="1"/>
</dbReference>
<dbReference type="NCBIfam" id="TIGR00663">
    <property type="entry name" value="dnan"/>
    <property type="match status" value="1"/>
</dbReference>
<dbReference type="Pfam" id="PF02768">
    <property type="entry name" value="DNA_pol3_beta_3"/>
    <property type="match status" value="1"/>
</dbReference>
<comment type="function">
    <text evidence="10">Confers DNA tethering and processivity to DNA polymerases and other proteins. Acts as a clamp, forming a ring around DNA (a reaction catalyzed by the clamp-loading complex) which diffuses in an ATP-independent manner freely and bidirectionally along dsDNA. Initially characterized for its ability to contact the catalytic subunit of DNA polymerase III (Pol III), a complex, multichain enzyme responsible for most of the replicative synthesis in bacteria; Pol III exhibits 3'-5' exonuclease proofreading activity. The beta chain is required for initiation of replication as well as for processivity of DNA replication.</text>
</comment>
<dbReference type="GO" id="GO:0003887">
    <property type="term" value="F:DNA-directed DNA polymerase activity"/>
    <property type="evidence" value="ECO:0007669"/>
    <property type="project" value="UniProtKB-UniRule"/>
</dbReference>
<comment type="subcellular location">
    <subcellularLocation>
        <location evidence="1 10">Cytoplasm</location>
    </subcellularLocation>
</comment>
<comment type="similarity">
    <text evidence="2 10">Belongs to the beta sliding clamp family.</text>
</comment>
<accession>A0A317CFH5</accession>
<dbReference type="Gene3D" id="3.70.10.10">
    <property type="match status" value="1"/>
</dbReference>
<dbReference type="OrthoDB" id="8421503at2"/>
<evidence type="ECO:0000256" key="8">
    <source>
        <dbReference type="ARBA" id="ARBA00022932"/>
    </source>
</evidence>
<evidence type="ECO:0000256" key="4">
    <source>
        <dbReference type="ARBA" id="ARBA00022490"/>
    </source>
</evidence>
<evidence type="ECO:0000256" key="5">
    <source>
        <dbReference type="ARBA" id="ARBA00022679"/>
    </source>
</evidence>
<dbReference type="Pfam" id="PF02767">
    <property type="entry name" value="DNA_pol3_beta_2"/>
    <property type="match status" value="1"/>
</dbReference>
<evidence type="ECO:0000256" key="6">
    <source>
        <dbReference type="ARBA" id="ARBA00022695"/>
    </source>
</evidence>
<evidence type="ECO:0000256" key="9">
    <source>
        <dbReference type="ARBA" id="ARBA00023125"/>
    </source>
</evidence>
<evidence type="ECO:0000313" key="14">
    <source>
        <dbReference type="EMBL" id="PWQ97338.1"/>
    </source>
</evidence>
<dbReference type="InterPro" id="IPR022637">
    <property type="entry name" value="DNA_polIII_beta_cen"/>
</dbReference>
<evidence type="ECO:0000259" key="13">
    <source>
        <dbReference type="Pfam" id="PF02768"/>
    </source>
</evidence>
<dbReference type="Proteomes" id="UP000245506">
    <property type="component" value="Unassembled WGS sequence"/>
</dbReference>
<dbReference type="InterPro" id="IPR022635">
    <property type="entry name" value="DNA_polIII_beta_C"/>
</dbReference>
<dbReference type="EMBL" id="QGKL01000021">
    <property type="protein sequence ID" value="PWQ97338.1"/>
    <property type="molecule type" value="Genomic_DNA"/>
</dbReference>
<protein>
    <recommendedName>
        <fullName evidence="3 10">Beta sliding clamp</fullName>
    </recommendedName>
</protein>
<dbReference type="Pfam" id="PF00712">
    <property type="entry name" value="DNA_pol3_beta"/>
    <property type="match status" value="1"/>
</dbReference>
<keyword evidence="15" id="KW-1185">Reference proteome</keyword>
<comment type="caution">
    <text evidence="14">The sequence shown here is derived from an EMBL/GenBank/DDBJ whole genome shotgun (WGS) entry which is preliminary data.</text>
</comment>
<evidence type="ECO:0000313" key="15">
    <source>
        <dbReference type="Proteomes" id="UP000245506"/>
    </source>
</evidence>
<keyword evidence="7 10" id="KW-0235">DNA replication</keyword>
<dbReference type="SUPFAM" id="SSF55979">
    <property type="entry name" value="DNA clamp"/>
    <property type="match status" value="3"/>
</dbReference>
<comment type="subunit">
    <text evidence="10">Forms a ring-shaped head-to-tail homodimer around DNA.</text>
</comment>
<evidence type="ECO:0000256" key="10">
    <source>
        <dbReference type="PIRNR" id="PIRNR000804"/>
    </source>
</evidence>
<evidence type="ECO:0000256" key="1">
    <source>
        <dbReference type="ARBA" id="ARBA00004496"/>
    </source>
</evidence>
<name>A0A317CFH5_9GAMM</name>
<dbReference type="AlphaFoldDB" id="A0A317CFH5"/>
<dbReference type="PANTHER" id="PTHR30478:SF0">
    <property type="entry name" value="BETA SLIDING CLAMP"/>
    <property type="match status" value="1"/>
</dbReference>
<evidence type="ECO:0000259" key="12">
    <source>
        <dbReference type="Pfam" id="PF02767"/>
    </source>
</evidence>
<keyword evidence="4 10" id="KW-0963">Cytoplasm</keyword>
<dbReference type="GO" id="GO:0008408">
    <property type="term" value="F:3'-5' exonuclease activity"/>
    <property type="evidence" value="ECO:0007669"/>
    <property type="project" value="InterPro"/>
</dbReference>
<keyword evidence="5 10" id="KW-0808">Transferase</keyword>
<reference evidence="14 15" key="1">
    <citation type="submission" date="2018-05" db="EMBL/GenBank/DDBJ databases">
        <title>Leucothrix arctica sp. nov., isolated from Arctic seawater.</title>
        <authorList>
            <person name="Choi A."/>
            <person name="Baek K."/>
        </authorList>
    </citation>
    <scope>NUCLEOTIDE SEQUENCE [LARGE SCALE GENOMIC DNA]</scope>
    <source>
        <strain evidence="14 15">IMCC9719</strain>
    </source>
</reference>
<dbReference type="RefSeq" id="WP_109822766.1">
    <property type="nucleotide sequence ID" value="NZ_QGKL01000021.1"/>
</dbReference>
<dbReference type="GO" id="GO:0003677">
    <property type="term" value="F:DNA binding"/>
    <property type="evidence" value="ECO:0007669"/>
    <property type="project" value="UniProtKB-UniRule"/>
</dbReference>
<evidence type="ECO:0000256" key="3">
    <source>
        <dbReference type="ARBA" id="ARBA00021035"/>
    </source>
</evidence>
<keyword evidence="6 10" id="KW-0548">Nucleotidyltransferase</keyword>
<feature type="domain" description="DNA polymerase III beta sliding clamp C-terminal" evidence="13">
    <location>
        <begin position="251"/>
        <end position="369"/>
    </location>
</feature>
<feature type="domain" description="DNA polymerase III beta sliding clamp central" evidence="12">
    <location>
        <begin position="133"/>
        <end position="247"/>
    </location>
</feature>
<gene>
    <name evidence="14" type="ORF">DKT75_07305</name>
</gene>